<dbReference type="Proteomes" id="UP001549320">
    <property type="component" value="Unassembled WGS sequence"/>
</dbReference>
<protein>
    <submittedName>
        <fullName evidence="1">2-keto-4-pentenoate hydratase</fullName>
    </submittedName>
</protein>
<dbReference type="PANTHER" id="PTHR30143">
    <property type="entry name" value="ACID HYDRATASE"/>
    <property type="match status" value="1"/>
</dbReference>
<dbReference type="InterPro" id="IPR050772">
    <property type="entry name" value="Hydratase-Decarb/MhpD_sf"/>
</dbReference>
<dbReference type="PANTHER" id="PTHR30143:SF0">
    <property type="entry name" value="2-KETO-4-PENTENOATE HYDRATASE"/>
    <property type="match status" value="1"/>
</dbReference>
<dbReference type="Gene3D" id="3.90.850.10">
    <property type="entry name" value="Fumarylacetoacetase-like, C-terminal domain"/>
    <property type="match status" value="1"/>
</dbReference>
<sequence>MDIEYAAQSLWEGIQRKQHMPEQWRGKFSPAQGYAVQLAVMRRMLAAGEVQAGWKVGLTSAAMRAQQKVSEPCFGYLLRSGHLRSGVRLAMDELIAPGIENELCLTIGERLQGPHVTFDQARRSIAFVEPALEVAEVRGDFAADLNLSMADNAQQRAFITAEPQPYDSRIPLSQTALDLCFNGTHAASATGVEVMDDPLNSVVWLANKLSEFGFALEPGMRVMSGSFTRQYAVSRGDLVHASFQPYGDVTASFF</sequence>
<accession>A0ABV2QB58</accession>
<organism evidence="1 2">
    <name type="scientific">Ottowia thiooxydans</name>
    <dbReference type="NCBI Taxonomy" id="219182"/>
    <lineage>
        <taxon>Bacteria</taxon>
        <taxon>Pseudomonadati</taxon>
        <taxon>Pseudomonadota</taxon>
        <taxon>Betaproteobacteria</taxon>
        <taxon>Burkholderiales</taxon>
        <taxon>Comamonadaceae</taxon>
        <taxon>Ottowia</taxon>
    </lineage>
</organism>
<proteinExistence type="predicted"/>
<evidence type="ECO:0000313" key="2">
    <source>
        <dbReference type="Proteomes" id="UP001549320"/>
    </source>
</evidence>
<evidence type="ECO:0000313" key="1">
    <source>
        <dbReference type="EMBL" id="MET4578255.1"/>
    </source>
</evidence>
<name>A0ABV2QB58_9BURK</name>
<comment type="caution">
    <text evidence="1">The sequence shown here is derived from an EMBL/GenBank/DDBJ whole genome shotgun (WGS) entry which is preliminary data.</text>
</comment>
<dbReference type="RefSeq" id="WP_354445332.1">
    <property type="nucleotide sequence ID" value="NZ_JBEPSH010000006.1"/>
</dbReference>
<gene>
    <name evidence="1" type="ORF">ABIE13_003371</name>
</gene>
<reference evidence="1 2" key="1">
    <citation type="submission" date="2024-06" db="EMBL/GenBank/DDBJ databases">
        <title>Sorghum-associated microbial communities from plants grown in Nebraska, USA.</title>
        <authorList>
            <person name="Schachtman D."/>
        </authorList>
    </citation>
    <scope>NUCLEOTIDE SEQUENCE [LARGE SCALE GENOMIC DNA]</scope>
    <source>
        <strain evidence="1 2">2709</strain>
    </source>
</reference>
<dbReference type="InterPro" id="IPR036663">
    <property type="entry name" value="Fumarylacetoacetase_C_sf"/>
</dbReference>
<dbReference type="EMBL" id="JBEPSH010000006">
    <property type="protein sequence ID" value="MET4578255.1"/>
    <property type="molecule type" value="Genomic_DNA"/>
</dbReference>
<dbReference type="SUPFAM" id="SSF56529">
    <property type="entry name" value="FAH"/>
    <property type="match status" value="1"/>
</dbReference>
<keyword evidence="2" id="KW-1185">Reference proteome</keyword>